<feature type="region of interest" description="Disordered" evidence="1">
    <location>
        <begin position="28"/>
        <end position="72"/>
    </location>
</feature>
<proteinExistence type="predicted"/>
<evidence type="ECO:0000256" key="1">
    <source>
        <dbReference type="SAM" id="MobiDB-lite"/>
    </source>
</evidence>
<dbReference type="InterPro" id="IPR045092">
    <property type="entry name" value="Rrp6-like"/>
</dbReference>
<feature type="non-terminal residue" evidence="3">
    <location>
        <position position="616"/>
    </location>
</feature>
<evidence type="ECO:0000313" key="4">
    <source>
        <dbReference type="Proteomes" id="UP001057375"/>
    </source>
</evidence>
<dbReference type="InterPro" id="IPR002562">
    <property type="entry name" value="3'-5'_exonuclease_dom"/>
</dbReference>
<feature type="region of interest" description="Disordered" evidence="1">
    <location>
        <begin position="88"/>
        <end position="126"/>
    </location>
</feature>
<sequence length="616" mass="69200">MQASSLSTRRDEARFDVDKVFKKDVWRHDADGDYTDDDDTHRDTHRDRNRDRGATVIGGTRDDGIDDEETRDAQEKIREIQLKMSMSMGTHGQGQCSPQSHSASMNNTSSAMSGMMSSSTIKRKTRVRKHRDRSKRFCKLYAIDFCTPLRRVDTFTSVCKDGILKLIKTASDLRKLEQYIYQLVDSNRCSFVSVWLEEHKQRSYLGRTTSMCLSLPNDLGDFIVDTLELQHDMYILRNMFASPTLTKIFFNAQHTTELLQRDFNIFPRCVFCAHTALFESISCAATHGYVEDSLRLHLLKHLPQHAPTFSSLDISCIPSNHPAGCSPRCSSGPGQVGTMQVSSGGGQLGQSGFAAMSAVLDNGMGGGQNTEITHALDKQQREEDMLAVWISSCVKALYCEKLGFFGSGVTSFLGEDMTCSCLCTEFERVLSHKIDTSIRPLTDVASHIARFRARILIPLVQMTLFISARTETLGYEKPVSLDAMTHEDFWANLLESDGRDDSDSFPTGSIGSCIVDDMKETPTMLPSLSEGMYIDRVTEQHGTLHNDDEHTPISIPNSLLMTNSHLYITKRMIRKIEDKTFHSAQHVTQPLLRSPETDIESVKLYVQNTHGSFMKS</sequence>
<feature type="compositionally biased region" description="Basic and acidic residues" evidence="1">
    <location>
        <begin position="39"/>
        <end position="53"/>
    </location>
</feature>
<dbReference type="Pfam" id="PF01612">
    <property type="entry name" value="DNA_pol_A_exo1"/>
    <property type="match status" value="1"/>
</dbReference>
<organism evidence="3 4">
    <name type="scientific">Aduncisulcus paluster</name>
    <dbReference type="NCBI Taxonomy" id="2918883"/>
    <lineage>
        <taxon>Eukaryota</taxon>
        <taxon>Metamonada</taxon>
        <taxon>Carpediemonas-like organisms</taxon>
        <taxon>Aduncisulcus</taxon>
    </lineage>
</organism>
<evidence type="ECO:0000259" key="2">
    <source>
        <dbReference type="Pfam" id="PF01612"/>
    </source>
</evidence>
<evidence type="ECO:0000313" key="3">
    <source>
        <dbReference type="EMBL" id="GKT19237.1"/>
    </source>
</evidence>
<dbReference type="EMBL" id="BQXS01012031">
    <property type="protein sequence ID" value="GKT19237.1"/>
    <property type="molecule type" value="Genomic_DNA"/>
</dbReference>
<feature type="domain" description="3'-5' exonuclease" evidence="2">
    <location>
        <begin position="170"/>
        <end position="275"/>
    </location>
</feature>
<dbReference type="SUPFAM" id="SSF53098">
    <property type="entry name" value="Ribonuclease H-like"/>
    <property type="match status" value="1"/>
</dbReference>
<keyword evidence="4" id="KW-1185">Reference proteome</keyword>
<comment type="caution">
    <text evidence="3">The sequence shown here is derived from an EMBL/GenBank/DDBJ whole genome shotgun (WGS) entry which is preliminary data.</text>
</comment>
<feature type="compositionally biased region" description="Polar residues" evidence="1">
    <location>
        <begin position="88"/>
        <end position="99"/>
    </location>
</feature>
<dbReference type="PANTHER" id="PTHR12124:SF47">
    <property type="entry name" value="EXOSOME COMPONENT 10"/>
    <property type="match status" value="1"/>
</dbReference>
<dbReference type="InterPro" id="IPR036397">
    <property type="entry name" value="RNaseH_sf"/>
</dbReference>
<dbReference type="InterPro" id="IPR012337">
    <property type="entry name" value="RNaseH-like_sf"/>
</dbReference>
<feature type="compositionally biased region" description="Low complexity" evidence="1">
    <location>
        <begin position="100"/>
        <end position="120"/>
    </location>
</feature>
<accession>A0ABQ5JZ71</accession>
<name>A0ABQ5JZ71_9EUKA</name>
<reference evidence="3" key="1">
    <citation type="submission" date="2022-03" db="EMBL/GenBank/DDBJ databases">
        <title>Draft genome sequence of Aduncisulcus paluster, a free-living microaerophilic Fornicata.</title>
        <authorList>
            <person name="Yuyama I."/>
            <person name="Kume K."/>
            <person name="Tamura T."/>
            <person name="Inagaki Y."/>
            <person name="Hashimoto T."/>
        </authorList>
    </citation>
    <scope>NUCLEOTIDE SEQUENCE</scope>
    <source>
        <strain evidence="3">NY0171</strain>
    </source>
</reference>
<dbReference type="Gene3D" id="3.30.420.10">
    <property type="entry name" value="Ribonuclease H-like superfamily/Ribonuclease H"/>
    <property type="match status" value="1"/>
</dbReference>
<gene>
    <name evidence="3" type="ORF">ADUPG1_011467</name>
</gene>
<protein>
    <submittedName>
        <fullName evidence="3">Exosome complex exonuclease Rrp6-like protein</fullName>
    </submittedName>
</protein>
<dbReference type="PANTHER" id="PTHR12124">
    <property type="entry name" value="POLYMYOSITIS/SCLERODERMA AUTOANTIGEN-RELATED"/>
    <property type="match status" value="1"/>
</dbReference>
<dbReference type="Proteomes" id="UP001057375">
    <property type="component" value="Unassembled WGS sequence"/>
</dbReference>